<accession>A0A835QMV4</accession>
<dbReference type="Proteomes" id="UP000636800">
    <property type="component" value="Unassembled WGS sequence"/>
</dbReference>
<dbReference type="EMBL" id="JADCNM010000008">
    <property type="protein sequence ID" value="KAG0471483.1"/>
    <property type="molecule type" value="Genomic_DNA"/>
</dbReference>
<evidence type="ECO:0000313" key="1">
    <source>
        <dbReference type="EMBL" id="KAG0469943.1"/>
    </source>
</evidence>
<reference evidence="3 4" key="1">
    <citation type="journal article" date="2020" name="Nat. Food">
        <title>A phased Vanilla planifolia genome enables genetic improvement of flavour and production.</title>
        <authorList>
            <person name="Hasing T."/>
            <person name="Tang H."/>
            <person name="Brym M."/>
            <person name="Khazi F."/>
            <person name="Huang T."/>
            <person name="Chambers A.H."/>
        </authorList>
    </citation>
    <scope>NUCLEOTIDE SEQUENCE [LARGE SCALE GENOMIC DNA]</scope>
    <source>
        <tissue evidence="2">Leaf</tissue>
    </source>
</reference>
<keyword evidence="3" id="KW-1185">Reference proteome</keyword>
<organism evidence="2 4">
    <name type="scientific">Vanilla planifolia</name>
    <name type="common">Vanilla</name>
    <dbReference type="NCBI Taxonomy" id="51239"/>
    <lineage>
        <taxon>Eukaryota</taxon>
        <taxon>Viridiplantae</taxon>
        <taxon>Streptophyta</taxon>
        <taxon>Embryophyta</taxon>
        <taxon>Tracheophyta</taxon>
        <taxon>Spermatophyta</taxon>
        <taxon>Magnoliopsida</taxon>
        <taxon>Liliopsida</taxon>
        <taxon>Asparagales</taxon>
        <taxon>Orchidaceae</taxon>
        <taxon>Vanilloideae</taxon>
        <taxon>Vanilleae</taxon>
        <taxon>Vanilla</taxon>
    </lineage>
</organism>
<evidence type="ECO:0000313" key="3">
    <source>
        <dbReference type="Proteomes" id="UP000636800"/>
    </source>
</evidence>
<comment type="caution">
    <text evidence="2">The sequence shown here is derived from an EMBL/GenBank/DDBJ whole genome shotgun (WGS) entry which is preliminary data.</text>
</comment>
<proteinExistence type="predicted"/>
<evidence type="ECO:0000313" key="2">
    <source>
        <dbReference type="EMBL" id="KAG0471483.1"/>
    </source>
</evidence>
<protein>
    <submittedName>
        <fullName evidence="2">Uncharacterized protein</fullName>
    </submittedName>
</protein>
<evidence type="ECO:0000313" key="4">
    <source>
        <dbReference type="Proteomes" id="UP000639772"/>
    </source>
</evidence>
<gene>
    <name evidence="2" type="ORF">HPP92_016029</name>
    <name evidence="1" type="ORF">HPP92_016643</name>
</gene>
<dbReference type="AlphaFoldDB" id="A0A835QMV4"/>
<sequence>MKPKLVKAKLGIICGTFSGRILSCNKRNSLRRILRFAGVVLKSYSVPRCNLREPVKN</sequence>
<name>A0A835QMV4_VANPL</name>
<dbReference type="EMBL" id="JADCNL010000008">
    <property type="protein sequence ID" value="KAG0469943.1"/>
    <property type="molecule type" value="Genomic_DNA"/>
</dbReference>
<dbReference type="Proteomes" id="UP000639772">
    <property type="component" value="Unassembled WGS sequence"/>
</dbReference>